<name>B9RSA2_RICCO</name>
<reference evidence="2" key="1">
    <citation type="journal article" date="2010" name="Nat. Biotechnol.">
        <title>Draft genome sequence of the oilseed species Ricinus communis.</title>
        <authorList>
            <person name="Chan A.P."/>
            <person name="Crabtree J."/>
            <person name="Zhao Q."/>
            <person name="Lorenzi H."/>
            <person name="Orvis J."/>
            <person name="Puiu D."/>
            <person name="Melake-Berhan A."/>
            <person name="Jones K.M."/>
            <person name="Redman J."/>
            <person name="Chen G."/>
            <person name="Cahoon E.B."/>
            <person name="Gedil M."/>
            <person name="Stanke M."/>
            <person name="Haas B.J."/>
            <person name="Wortman J.R."/>
            <person name="Fraser-Liggett C.M."/>
            <person name="Ravel J."/>
            <person name="Rabinowicz P.D."/>
        </authorList>
    </citation>
    <scope>NUCLEOTIDE SEQUENCE [LARGE SCALE GENOMIC DNA]</scope>
    <source>
        <strain evidence="2">cv. Hale</strain>
    </source>
</reference>
<gene>
    <name evidence="1" type="ORF">RCOM_1651900</name>
</gene>
<evidence type="ECO:0008006" key="3">
    <source>
        <dbReference type="Google" id="ProtNLM"/>
    </source>
</evidence>
<dbReference type="Proteomes" id="UP000008311">
    <property type="component" value="Unassembled WGS sequence"/>
</dbReference>
<keyword evidence="2" id="KW-1185">Reference proteome</keyword>
<dbReference type="AlphaFoldDB" id="B9RSA2"/>
<dbReference type="EMBL" id="EQ973808">
    <property type="protein sequence ID" value="EEF45745.1"/>
    <property type="molecule type" value="Genomic_DNA"/>
</dbReference>
<evidence type="ECO:0000313" key="2">
    <source>
        <dbReference type="Proteomes" id="UP000008311"/>
    </source>
</evidence>
<accession>B9RSA2</accession>
<organism evidence="1 2">
    <name type="scientific">Ricinus communis</name>
    <name type="common">Castor bean</name>
    <dbReference type="NCBI Taxonomy" id="3988"/>
    <lineage>
        <taxon>Eukaryota</taxon>
        <taxon>Viridiplantae</taxon>
        <taxon>Streptophyta</taxon>
        <taxon>Embryophyta</taxon>
        <taxon>Tracheophyta</taxon>
        <taxon>Spermatophyta</taxon>
        <taxon>Magnoliopsida</taxon>
        <taxon>eudicotyledons</taxon>
        <taxon>Gunneridae</taxon>
        <taxon>Pentapetalae</taxon>
        <taxon>rosids</taxon>
        <taxon>fabids</taxon>
        <taxon>Malpighiales</taxon>
        <taxon>Euphorbiaceae</taxon>
        <taxon>Acalyphoideae</taxon>
        <taxon>Acalypheae</taxon>
        <taxon>Ricinus</taxon>
    </lineage>
</organism>
<protein>
    <recommendedName>
        <fullName evidence="3">Reverse transcriptase domain-containing protein</fullName>
    </recommendedName>
</protein>
<proteinExistence type="predicted"/>
<dbReference type="InParanoid" id="B9RSA2"/>
<sequence>MITPSHALRSCPTLSHLLFANDVLILYNGHKQNLKKLQIFLERSKKLIVMAKRGIENGSFPIKYLDVPSFPKRIKREHCLPLLENEKENLRLEKQIVVLRRSTKAWAGFGVPLGYPSRVPIPSSYFYPCIS</sequence>
<evidence type="ECO:0000313" key="1">
    <source>
        <dbReference type="EMBL" id="EEF45745.1"/>
    </source>
</evidence>